<feature type="signal peptide" evidence="1">
    <location>
        <begin position="1"/>
        <end position="21"/>
    </location>
</feature>
<reference evidence="3" key="1">
    <citation type="submission" date="2014-03" db="EMBL/GenBank/DDBJ databases">
        <title>The Genome Sequence of Puccinia striiformis f. sp. tritici PST-78.</title>
        <authorList>
            <consortium name="The Broad Institute Genome Sequencing Platform"/>
            <person name="Cuomo C."/>
            <person name="Hulbert S."/>
            <person name="Chen X."/>
            <person name="Walker B."/>
            <person name="Young S.K."/>
            <person name="Zeng Q."/>
            <person name="Gargeya S."/>
            <person name="Fitzgerald M."/>
            <person name="Haas B."/>
            <person name="Abouelleil A."/>
            <person name="Alvarado L."/>
            <person name="Arachchi H.M."/>
            <person name="Berlin A.M."/>
            <person name="Chapman S.B."/>
            <person name="Goldberg J."/>
            <person name="Griggs A."/>
            <person name="Gujja S."/>
            <person name="Hansen M."/>
            <person name="Howarth C."/>
            <person name="Imamovic A."/>
            <person name="Larimer J."/>
            <person name="McCowan C."/>
            <person name="Montmayeur A."/>
            <person name="Murphy C."/>
            <person name="Neiman D."/>
            <person name="Pearson M."/>
            <person name="Priest M."/>
            <person name="Roberts A."/>
            <person name="Saif S."/>
            <person name="Shea T."/>
            <person name="Sisk P."/>
            <person name="Sykes S."/>
            <person name="Wortman J."/>
            <person name="Nusbaum C."/>
            <person name="Birren B."/>
        </authorList>
    </citation>
    <scope>NUCLEOTIDE SEQUENCE [LARGE SCALE GENOMIC DNA]</scope>
    <source>
        <strain evidence="3">race PST-78</strain>
    </source>
</reference>
<protein>
    <recommendedName>
        <fullName evidence="4">CBM1 domain-containing protein</fullName>
    </recommendedName>
</protein>
<gene>
    <name evidence="2" type="ORF">PSTG_11340</name>
</gene>
<proteinExistence type="predicted"/>
<dbReference type="AlphaFoldDB" id="A0A0L0V835"/>
<evidence type="ECO:0000313" key="2">
    <source>
        <dbReference type="EMBL" id="KNE95356.1"/>
    </source>
</evidence>
<name>A0A0L0V835_9BASI</name>
<comment type="caution">
    <text evidence="2">The sequence shown here is derived from an EMBL/GenBank/DDBJ whole genome shotgun (WGS) entry which is preliminary data.</text>
</comment>
<evidence type="ECO:0000313" key="3">
    <source>
        <dbReference type="Proteomes" id="UP000054564"/>
    </source>
</evidence>
<feature type="chain" id="PRO_5005549613" description="CBM1 domain-containing protein" evidence="1">
    <location>
        <begin position="22"/>
        <end position="88"/>
    </location>
</feature>
<sequence length="88" mass="10123">MLQFSRLIALVLLMVCWQVTGDDQQIVYFGCKKNVDGLCSYVHTINSDLQTLIWAERSIPGKRDYECGPGWKGQCCPQHQFQEIDNIQ</sequence>
<accession>A0A0L0V835</accession>
<dbReference type="Proteomes" id="UP000054564">
    <property type="component" value="Unassembled WGS sequence"/>
</dbReference>
<organism evidence="2 3">
    <name type="scientific">Puccinia striiformis f. sp. tritici PST-78</name>
    <dbReference type="NCBI Taxonomy" id="1165861"/>
    <lineage>
        <taxon>Eukaryota</taxon>
        <taxon>Fungi</taxon>
        <taxon>Dikarya</taxon>
        <taxon>Basidiomycota</taxon>
        <taxon>Pucciniomycotina</taxon>
        <taxon>Pucciniomycetes</taxon>
        <taxon>Pucciniales</taxon>
        <taxon>Pucciniaceae</taxon>
        <taxon>Puccinia</taxon>
    </lineage>
</organism>
<evidence type="ECO:0008006" key="4">
    <source>
        <dbReference type="Google" id="ProtNLM"/>
    </source>
</evidence>
<dbReference type="EMBL" id="AJIL01000098">
    <property type="protein sequence ID" value="KNE95356.1"/>
    <property type="molecule type" value="Genomic_DNA"/>
</dbReference>
<keyword evidence="1" id="KW-0732">Signal</keyword>
<evidence type="ECO:0000256" key="1">
    <source>
        <dbReference type="SAM" id="SignalP"/>
    </source>
</evidence>
<keyword evidence="3" id="KW-1185">Reference proteome</keyword>